<accession>A0A8F5BWI7</accession>
<organism evidence="2 3">
    <name type="scientific">Saccharolobus shibatae</name>
    <dbReference type="NCBI Taxonomy" id="2286"/>
    <lineage>
        <taxon>Archaea</taxon>
        <taxon>Thermoproteota</taxon>
        <taxon>Thermoprotei</taxon>
        <taxon>Sulfolobales</taxon>
        <taxon>Sulfolobaceae</taxon>
        <taxon>Saccharolobus</taxon>
    </lineage>
</organism>
<keyword evidence="1" id="KW-0812">Transmembrane</keyword>
<dbReference type="AlphaFoldDB" id="A0A8F5BWI7"/>
<feature type="transmembrane region" description="Helical" evidence="1">
    <location>
        <begin position="6"/>
        <end position="24"/>
    </location>
</feature>
<keyword evidence="1" id="KW-0472">Membrane</keyword>
<evidence type="ECO:0000256" key="1">
    <source>
        <dbReference type="SAM" id="Phobius"/>
    </source>
</evidence>
<keyword evidence="1" id="KW-1133">Transmembrane helix</keyword>
<evidence type="ECO:0000313" key="3">
    <source>
        <dbReference type="Proteomes" id="UP000693941"/>
    </source>
</evidence>
<reference evidence="2" key="1">
    <citation type="journal article" date="2021" name="Environ. Microbiol.">
        <title>New insights into the diversity and evolution of the archaeal mobilome from three complete genomes of Saccharolobus shibatae.</title>
        <authorList>
            <person name="Medvedeva S."/>
            <person name="Brandt D."/>
            <person name="Cvirkaite-Krupovic V."/>
            <person name="Liu Y."/>
            <person name="Severinov K."/>
            <person name="Ishino S."/>
            <person name="Ishino Y."/>
            <person name="Prangishvili D."/>
            <person name="Kalinowski J."/>
            <person name="Krupovic M."/>
        </authorList>
    </citation>
    <scope>NUCLEOTIDE SEQUENCE</scope>
    <source>
        <strain evidence="2">BEU9</strain>
    </source>
</reference>
<protein>
    <submittedName>
        <fullName evidence="2">Uncharacterized protein</fullName>
    </submittedName>
</protein>
<sequence>MDGPLICIYPFIEIFLMMLITLFSSSIEGLMRLWEEHPSFPFSLSLNGLDVMDESPYPLRWEWISDPLDCPPNERCKPESMVER</sequence>
<evidence type="ECO:0000313" key="2">
    <source>
        <dbReference type="EMBL" id="QXJ32649.1"/>
    </source>
</evidence>
<proteinExistence type="predicted"/>
<gene>
    <name evidence="2" type="ORF">J5U21_02300</name>
</gene>
<dbReference type="EMBL" id="CP077715">
    <property type="protein sequence ID" value="QXJ32649.1"/>
    <property type="molecule type" value="Genomic_DNA"/>
</dbReference>
<name>A0A8F5BWI7_9CREN</name>
<dbReference type="Proteomes" id="UP000693941">
    <property type="component" value="Chromosome"/>
</dbReference>